<gene>
    <name evidence="2" type="ORF">TCM_017270</name>
</gene>
<dbReference type="HOGENOM" id="CLU_2502463_0_0_1"/>
<proteinExistence type="predicted"/>
<dbReference type="AlphaFoldDB" id="A0A061ED53"/>
<keyword evidence="1" id="KW-0812">Transmembrane</keyword>
<name>A0A061ED53_THECC</name>
<dbReference type="Proteomes" id="UP000026915">
    <property type="component" value="Chromosome 4"/>
</dbReference>
<accession>A0A061ED53</accession>
<evidence type="ECO:0000313" key="2">
    <source>
        <dbReference type="EMBL" id="EOY02861.1"/>
    </source>
</evidence>
<sequence length="86" mass="9702">MMDRISVHFDTHLPQLLLCSRKDWLLSGLKVNASTFSIQKNKNKNSSCLFPLNLVSIAYGIVIVELSLSLRFRSTLGNVSWPVSHD</sequence>
<organism evidence="2 3">
    <name type="scientific">Theobroma cacao</name>
    <name type="common">Cacao</name>
    <name type="synonym">Cocoa</name>
    <dbReference type="NCBI Taxonomy" id="3641"/>
    <lineage>
        <taxon>Eukaryota</taxon>
        <taxon>Viridiplantae</taxon>
        <taxon>Streptophyta</taxon>
        <taxon>Embryophyta</taxon>
        <taxon>Tracheophyta</taxon>
        <taxon>Spermatophyta</taxon>
        <taxon>Magnoliopsida</taxon>
        <taxon>eudicotyledons</taxon>
        <taxon>Gunneridae</taxon>
        <taxon>Pentapetalae</taxon>
        <taxon>rosids</taxon>
        <taxon>malvids</taxon>
        <taxon>Malvales</taxon>
        <taxon>Malvaceae</taxon>
        <taxon>Byttnerioideae</taxon>
        <taxon>Theobroma</taxon>
    </lineage>
</organism>
<feature type="transmembrane region" description="Helical" evidence="1">
    <location>
        <begin position="48"/>
        <end position="70"/>
    </location>
</feature>
<dbReference type="InParanoid" id="A0A061ED53"/>
<keyword evidence="3" id="KW-1185">Reference proteome</keyword>
<dbReference type="Gramene" id="EOY02861">
    <property type="protein sequence ID" value="EOY02861"/>
    <property type="gene ID" value="TCM_017270"/>
</dbReference>
<keyword evidence="1" id="KW-1133">Transmembrane helix</keyword>
<evidence type="ECO:0000256" key="1">
    <source>
        <dbReference type="SAM" id="Phobius"/>
    </source>
</evidence>
<evidence type="ECO:0000313" key="3">
    <source>
        <dbReference type="Proteomes" id="UP000026915"/>
    </source>
</evidence>
<dbReference type="EMBL" id="CM001882">
    <property type="protein sequence ID" value="EOY02861.1"/>
    <property type="molecule type" value="Genomic_DNA"/>
</dbReference>
<protein>
    <submittedName>
        <fullName evidence="2">Uncharacterized protein</fullName>
    </submittedName>
</protein>
<reference evidence="2 3" key="1">
    <citation type="journal article" date="2013" name="Genome Biol.">
        <title>The genome sequence of the most widely cultivated cacao type and its use to identify candidate genes regulating pod color.</title>
        <authorList>
            <person name="Motamayor J.C."/>
            <person name="Mockaitis K."/>
            <person name="Schmutz J."/>
            <person name="Haiminen N."/>
            <person name="Iii D.L."/>
            <person name="Cornejo O."/>
            <person name="Findley S.D."/>
            <person name="Zheng P."/>
            <person name="Utro F."/>
            <person name="Royaert S."/>
            <person name="Saski C."/>
            <person name="Jenkins J."/>
            <person name="Podicheti R."/>
            <person name="Zhao M."/>
            <person name="Scheffler B.E."/>
            <person name="Stack J.C."/>
            <person name="Feltus F.A."/>
            <person name="Mustiga G.M."/>
            <person name="Amores F."/>
            <person name="Phillips W."/>
            <person name="Marelli J.P."/>
            <person name="May G.D."/>
            <person name="Shapiro H."/>
            <person name="Ma J."/>
            <person name="Bustamante C.D."/>
            <person name="Schnell R.J."/>
            <person name="Main D."/>
            <person name="Gilbert D."/>
            <person name="Parida L."/>
            <person name="Kuhn D.N."/>
        </authorList>
    </citation>
    <scope>NUCLEOTIDE SEQUENCE [LARGE SCALE GENOMIC DNA]</scope>
    <source>
        <strain evidence="3">cv. Matina 1-6</strain>
    </source>
</reference>
<keyword evidence="1" id="KW-0472">Membrane</keyword>